<protein>
    <submittedName>
        <fullName evidence="2">Uncharacterized protein</fullName>
    </submittedName>
</protein>
<feature type="compositionally biased region" description="Pro residues" evidence="1">
    <location>
        <begin position="220"/>
        <end position="232"/>
    </location>
</feature>
<comment type="caution">
    <text evidence="2">The sequence shown here is derived from an EMBL/GenBank/DDBJ whole genome shotgun (WGS) entry which is preliminary data.</text>
</comment>
<reference evidence="2 3" key="1">
    <citation type="submission" date="2019-03" db="EMBL/GenBank/DDBJ databases">
        <title>Nematode-trapping fungi genome.</title>
        <authorList>
            <person name="Vidal-Diez De Ulzurrun G."/>
        </authorList>
    </citation>
    <scope>NUCLEOTIDE SEQUENCE [LARGE SCALE GENOMIC DNA]</scope>
    <source>
        <strain evidence="2 3">TWF154</strain>
    </source>
</reference>
<evidence type="ECO:0000313" key="2">
    <source>
        <dbReference type="EMBL" id="TGJ70132.1"/>
    </source>
</evidence>
<accession>A0A8H2E0G8</accession>
<gene>
    <name evidence="2" type="ORF">EYR41_006117</name>
</gene>
<feature type="compositionally biased region" description="Polar residues" evidence="1">
    <location>
        <begin position="166"/>
        <end position="216"/>
    </location>
</feature>
<dbReference type="AlphaFoldDB" id="A0A8H2E0G8"/>
<dbReference type="Proteomes" id="UP000297595">
    <property type="component" value="Unassembled WGS sequence"/>
</dbReference>
<name>A0A8H2E0G8_ORBOL</name>
<dbReference type="EMBL" id="SOZJ01000003">
    <property type="protein sequence ID" value="TGJ70132.1"/>
    <property type="molecule type" value="Genomic_DNA"/>
</dbReference>
<feature type="compositionally biased region" description="Polar residues" evidence="1">
    <location>
        <begin position="142"/>
        <end position="155"/>
    </location>
</feature>
<evidence type="ECO:0000313" key="3">
    <source>
        <dbReference type="Proteomes" id="UP000297595"/>
    </source>
</evidence>
<proteinExistence type="predicted"/>
<sequence length="261" mass="29431">MESRLNLIQREKLVSSAQECFTLQEGKGFGANGEEKVILRPEPKRVQPLQNNSSLPDPMQPKQLSVEIGLVSRAWLCNGSEGSYFHMYIDIVCKNGHQNILIKYIRALEKRNAIPTLSSPPRLLPPQPRTLHETPRGRTTSEHLQGNNPALQILNNGPPPLHAQSRPMTSHHVNPEANTGNFLQTEPTTQGQKYPFQRSSDASIVSQRANKTTVSRWNPLPLPSETRPPPQYNPSSTLGRKTVKDPFTFKHIFSKIRQRRS</sequence>
<organism evidence="2 3">
    <name type="scientific">Orbilia oligospora</name>
    <name type="common">Nematode-trapping fungus</name>
    <name type="synonym">Arthrobotrys oligospora</name>
    <dbReference type="NCBI Taxonomy" id="2813651"/>
    <lineage>
        <taxon>Eukaryota</taxon>
        <taxon>Fungi</taxon>
        <taxon>Dikarya</taxon>
        <taxon>Ascomycota</taxon>
        <taxon>Pezizomycotina</taxon>
        <taxon>Orbiliomycetes</taxon>
        <taxon>Orbiliales</taxon>
        <taxon>Orbiliaceae</taxon>
        <taxon>Orbilia</taxon>
    </lineage>
</organism>
<evidence type="ECO:0000256" key="1">
    <source>
        <dbReference type="SAM" id="MobiDB-lite"/>
    </source>
</evidence>
<feature type="compositionally biased region" description="Basic and acidic residues" evidence="1">
    <location>
        <begin position="130"/>
        <end position="141"/>
    </location>
</feature>
<feature type="region of interest" description="Disordered" evidence="1">
    <location>
        <begin position="116"/>
        <end position="244"/>
    </location>
</feature>